<dbReference type="PANTHER" id="PTHR47592:SF27">
    <property type="entry name" value="OS08G0421700 PROTEIN"/>
    <property type="match status" value="1"/>
</dbReference>
<dbReference type="OrthoDB" id="1736601at2759"/>
<evidence type="ECO:0000259" key="2">
    <source>
        <dbReference type="Pfam" id="PF22936"/>
    </source>
</evidence>
<dbReference type="EMBL" id="SMMG02000001">
    <property type="protein sequence ID" value="KAA3487396.1"/>
    <property type="molecule type" value="Genomic_DNA"/>
</dbReference>
<reference evidence="4" key="1">
    <citation type="journal article" date="2019" name="Plant Biotechnol. J.">
        <title>Genome sequencing of the Australian wild diploid species Gossypium australe highlights disease resistance and delayed gland morphogenesis.</title>
        <authorList>
            <person name="Cai Y."/>
            <person name="Cai X."/>
            <person name="Wang Q."/>
            <person name="Wang P."/>
            <person name="Zhang Y."/>
            <person name="Cai C."/>
            <person name="Xu Y."/>
            <person name="Wang K."/>
            <person name="Zhou Z."/>
            <person name="Wang C."/>
            <person name="Geng S."/>
            <person name="Li B."/>
            <person name="Dong Q."/>
            <person name="Hou Y."/>
            <person name="Wang H."/>
            <person name="Ai P."/>
            <person name="Liu Z."/>
            <person name="Yi F."/>
            <person name="Sun M."/>
            <person name="An G."/>
            <person name="Cheng J."/>
            <person name="Zhang Y."/>
            <person name="Shi Q."/>
            <person name="Xie Y."/>
            <person name="Shi X."/>
            <person name="Chang Y."/>
            <person name="Huang F."/>
            <person name="Chen Y."/>
            <person name="Hong S."/>
            <person name="Mi L."/>
            <person name="Sun Q."/>
            <person name="Zhang L."/>
            <person name="Zhou B."/>
            <person name="Peng R."/>
            <person name="Zhang X."/>
            <person name="Liu F."/>
        </authorList>
    </citation>
    <scope>NUCLEOTIDE SEQUENCE [LARGE SCALE GENOMIC DNA]</scope>
    <source>
        <strain evidence="4">cv. PA1801</strain>
    </source>
</reference>
<name>A0A5B6X134_9ROSI</name>
<evidence type="ECO:0000259" key="1">
    <source>
        <dbReference type="Pfam" id="PF13976"/>
    </source>
</evidence>
<gene>
    <name evidence="3" type="ORF">EPI10_031224</name>
</gene>
<dbReference type="AlphaFoldDB" id="A0A5B6X134"/>
<feature type="domain" description="GAG-pre-integrase" evidence="1">
    <location>
        <begin position="238"/>
        <end position="287"/>
    </location>
</feature>
<proteinExistence type="predicted"/>
<dbReference type="Pfam" id="PF22936">
    <property type="entry name" value="Pol_BBD"/>
    <property type="match status" value="1"/>
</dbReference>
<dbReference type="InterPro" id="IPR025724">
    <property type="entry name" value="GAG-pre-integrase_dom"/>
</dbReference>
<sequence length="288" mass="32243">MTAILVQNDLKKIVTGQKLTNSNQSNCDELDEKALSEVLMEKTTSTLWSKLESLYMTKDKLSFEDVKGNLLNKYKLDNELGSNSKAIEKNKKGKQKAEVIDVSVAKDKGDYLLLVSTIERSKLTSEWVLDSRCSYHMCSDKDWFSTYSPVKGEVVLMGNNSPCKIIGIGIIQIKMHNRIIRTLSNVRHVPNLKKNIISLGILDLNGCKIVIKPSNIKGSTVTGATTIMEVEPRQSPRCDERQSTDFWHMQLGHMSDNGMTILNKKGFLSGPGVGNLDFREHCVFGKQT</sequence>
<comment type="caution">
    <text evidence="3">The sequence shown here is derived from an EMBL/GenBank/DDBJ whole genome shotgun (WGS) entry which is preliminary data.</text>
</comment>
<dbReference type="PANTHER" id="PTHR47592">
    <property type="entry name" value="PBF68 PROTEIN"/>
    <property type="match status" value="1"/>
</dbReference>
<organism evidence="3 4">
    <name type="scientific">Gossypium australe</name>
    <dbReference type="NCBI Taxonomy" id="47621"/>
    <lineage>
        <taxon>Eukaryota</taxon>
        <taxon>Viridiplantae</taxon>
        <taxon>Streptophyta</taxon>
        <taxon>Embryophyta</taxon>
        <taxon>Tracheophyta</taxon>
        <taxon>Spermatophyta</taxon>
        <taxon>Magnoliopsida</taxon>
        <taxon>eudicotyledons</taxon>
        <taxon>Gunneridae</taxon>
        <taxon>Pentapetalae</taxon>
        <taxon>rosids</taxon>
        <taxon>malvids</taxon>
        <taxon>Malvales</taxon>
        <taxon>Malvaceae</taxon>
        <taxon>Malvoideae</taxon>
        <taxon>Gossypium</taxon>
    </lineage>
</organism>
<dbReference type="Pfam" id="PF13976">
    <property type="entry name" value="gag_pre-integrs"/>
    <property type="match status" value="1"/>
</dbReference>
<feature type="domain" description="Retrovirus-related Pol polyprotein from transposon TNT 1-94-like beta-barrel" evidence="2">
    <location>
        <begin position="127"/>
        <end position="207"/>
    </location>
</feature>
<accession>A0A5B6X134</accession>
<dbReference type="Proteomes" id="UP000325315">
    <property type="component" value="Unassembled WGS sequence"/>
</dbReference>
<dbReference type="InterPro" id="IPR054722">
    <property type="entry name" value="PolX-like_BBD"/>
</dbReference>
<keyword evidence="4" id="KW-1185">Reference proteome</keyword>
<evidence type="ECO:0000313" key="4">
    <source>
        <dbReference type="Proteomes" id="UP000325315"/>
    </source>
</evidence>
<evidence type="ECO:0000313" key="3">
    <source>
        <dbReference type="EMBL" id="KAA3487396.1"/>
    </source>
</evidence>
<protein>
    <submittedName>
        <fullName evidence="3">Retrovirus-related Pol polyprotein from transposon TNT 1-94</fullName>
    </submittedName>
</protein>